<evidence type="ECO:0000259" key="10">
    <source>
        <dbReference type="PROSITE" id="PS51022"/>
    </source>
</evidence>
<evidence type="ECO:0000256" key="5">
    <source>
        <dbReference type="ARBA" id="ARBA00022553"/>
    </source>
</evidence>
<dbReference type="PROSITE" id="PS50106">
    <property type="entry name" value="PDZ"/>
    <property type="match status" value="1"/>
</dbReference>
<dbReference type="InterPro" id="IPR001478">
    <property type="entry name" value="PDZ"/>
</dbReference>
<dbReference type="SUPFAM" id="SSF50156">
    <property type="entry name" value="PDZ domain-like"/>
    <property type="match status" value="1"/>
</dbReference>
<feature type="domain" description="PDZ" evidence="9">
    <location>
        <begin position="202"/>
        <end position="242"/>
    </location>
</feature>
<dbReference type="InterPro" id="IPR036892">
    <property type="entry name" value="L27_dom_sf"/>
</dbReference>
<evidence type="ECO:0000256" key="4">
    <source>
        <dbReference type="ARBA" id="ARBA00022475"/>
    </source>
</evidence>
<dbReference type="PROSITE" id="PS51022">
    <property type="entry name" value="L27"/>
    <property type="match status" value="1"/>
</dbReference>
<dbReference type="EMBL" id="JARKIK010000076">
    <property type="protein sequence ID" value="KAK8727116.1"/>
    <property type="molecule type" value="Genomic_DNA"/>
</dbReference>
<dbReference type="SUPFAM" id="SSF101288">
    <property type="entry name" value="L27 domain"/>
    <property type="match status" value="1"/>
</dbReference>
<dbReference type="GO" id="GO:0016324">
    <property type="term" value="C:apical plasma membrane"/>
    <property type="evidence" value="ECO:0007669"/>
    <property type="project" value="UniProtKB-SubCell"/>
</dbReference>
<dbReference type="Pfam" id="PF09045">
    <property type="entry name" value="L27_2"/>
    <property type="match status" value="1"/>
</dbReference>
<dbReference type="InterPro" id="IPR004172">
    <property type="entry name" value="L27_dom"/>
</dbReference>
<dbReference type="InterPro" id="IPR036034">
    <property type="entry name" value="PDZ_sf"/>
</dbReference>
<feature type="domain" description="L27" evidence="10">
    <location>
        <begin position="1"/>
        <end position="63"/>
    </location>
</feature>
<dbReference type="PANTHER" id="PTHR19964">
    <property type="entry name" value="MULTIPLE PDZ DOMAIN PROTEIN"/>
    <property type="match status" value="1"/>
</dbReference>
<reference evidence="11 12" key="1">
    <citation type="journal article" date="2024" name="BMC Genomics">
        <title>Genome assembly of redclaw crayfish (Cherax quadricarinatus) provides insights into its immune adaptation and hypoxia tolerance.</title>
        <authorList>
            <person name="Liu Z."/>
            <person name="Zheng J."/>
            <person name="Li H."/>
            <person name="Fang K."/>
            <person name="Wang S."/>
            <person name="He J."/>
            <person name="Zhou D."/>
            <person name="Weng S."/>
            <person name="Chi M."/>
            <person name="Gu Z."/>
            <person name="He J."/>
            <person name="Li F."/>
            <person name="Wang M."/>
        </authorList>
    </citation>
    <scope>NUCLEOTIDE SEQUENCE [LARGE SCALE GENOMIC DNA]</scope>
    <source>
        <strain evidence="11">ZL_2023a</strain>
    </source>
</reference>
<comment type="subcellular location">
    <subcellularLocation>
        <location evidence="1">Apical cell membrane</location>
    </subcellularLocation>
    <subcellularLocation>
        <location evidence="2">Cell junction</location>
        <location evidence="2">Tight junction</location>
    </subcellularLocation>
</comment>
<keyword evidence="5" id="KW-0597">Phosphoprotein</keyword>
<dbReference type="Proteomes" id="UP001445076">
    <property type="component" value="Unassembled WGS sequence"/>
</dbReference>
<dbReference type="InterPro" id="IPR051342">
    <property type="entry name" value="PDZ_scaffold"/>
</dbReference>
<keyword evidence="12" id="KW-1185">Reference proteome</keyword>
<evidence type="ECO:0000313" key="12">
    <source>
        <dbReference type="Proteomes" id="UP001445076"/>
    </source>
</evidence>
<protein>
    <recommendedName>
        <fullName evidence="13">Multiple PDZ domain protein</fullName>
    </recommendedName>
</protein>
<keyword evidence="6" id="KW-0677">Repeat</keyword>
<evidence type="ECO:0000256" key="1">
    <source>
        <dbReference type="ARBA" id="ARBA00004221"/>
    </source>
</evidence>
<evidence type="ECO:0000256" key="7">
    <source>
        <dbReference type="ARBA" id="ARBA00022949"/>
    </source>
</evidence>
<dbReference type="Gene3D" id="1.10.287.650">
    <property type="entry name" value="L27 domain"/>
    <property type="match status" value="1"/>
</dbReference>
<sequence>SDTSAALSLLERIQRSMKETDETKLSDQCSNDLNTLISVLESPVFRGIINIQESLKELKKQVSQHPSIVPTDFDISREGKLILHVSPEGGHQLEFAVHGEPSTITLQPAPALITQVDHEDAAPSKATESIELQELCHLQKQQQQQDEEELVEAKAKPEEVKKDEGVRLVDEDEMPPAITNATLDQELQRAIHTAAQGRDVHHIQLYKPEGSSLGFSVVGLRSEKRGELGIYVQGIQPTGIAA</sequence>
<evidence type="ECO:0000256" key="3">
    <source>
        <dbReference type="ARBA" id="ARBA00022427"/>
    </source>
</evidence>
<accession>A0AAW0WJ57</accession>
<dbReference type="GO" id="GO:0005923">
    <property type="term" value="C:bicellular tight junction"/>
    <property type="evidence" value="ECO:0007669"/>
    <property type="project" value="UniProtKB-SubCell"/>
</dbReference>
<comment type="caution">
    <text evidence="11">The sequence shown here is derived from an EMBL/GenBank/DDBJ whole genome shotgun (WGS) entry which is preliminary data.</text>
</comment>
<evidence type="ECO:0000313" key="11">
    <source>
        <dbReference type="EMBL" id="KAK8727116.1"/>
    </source>
</evidence>
<evidence type="ECO:0008006" key="13">
    <source>
        <dbReference type="Google" id="ProtNLM"/>
    </source>
</evidence>
<evidence type="ECO:0000256" key="6">
    <source>
        <dbReference type="ARBA" id="ARBA00022737"/>
    </source>
</evidence>
<evidence type="ECO:0000256" key="2">
    <source>
        <dbReference type="ARBA" id="ARBA00004435"/>
    </source>
</evidence>
<dbReference type="AlphaFoldDB" id="A0AAW0WJ57"/>
<keyword evidence="3" id="KW-0796">Tight junction</keyword>
<dbReference type="PANTHER" id="PTHR19964:SF92">
    <property type="entry name" value="PATJ HOMOLOG"/>
    <property type="match status" value="1"/>
</dbReference>
<feature type="non-terminal residue" evidence="11">
    <location>
        <position position="1"/>
    </location>
</feature>
<name>A0AAW0WJ57_CHEQU</name>
<dbReference type="InterPro" id="IPR015132">
    <property type="entry name" value="L27_2"/>
</dbReference>
<feature type="non-terminal residue" evidence="11">
    <location>
        <position position="242"/>
    </location>
</feature>
<keyword evidence="4" id="KW-1003">Cell membrane</keyword>
<dbReference type="Gene3D" id="2.30.42.10">
    <property type="match status" value="1"/>
</dbReference>
<keyword evidence="7" id="KW-0965">Cell junction</keyword>
<organism evidence="11 12">
    <name type="scientific">Cherax quadricarinatus</name>
    <name type="common">Australian red claw crayfish</name>
    <dbReference type="NCBI Taxonomy" id="27406"/>
    <lineage>
        <taxon>Eukaryota</taxon>
        <taxon>Metazoa</taxon>
        <taxon>Ecdysozoa</taxon>
        <taxon>Arthropoda</taxon>
        <taxon>Crustacea</taxon>
        <taxon>Multicrustacea</taxon>
        <taxon>Malacostraca</taxon>
        <taxon>Eumalacostraca</taxon>
        <taxon>Eucarida</taxon>
        <taxon>Decapoda</taxon>
        <taxon>Pleocyemata</taxon>
        <taxon>Astacidea</taxon>
        <taxon>Parastacoidea</taxon>
        <taxon>Parastacidae</taxon>
        <taxon>Cherax</taxon>
    </lineage>
</organism>
<gene>
    <name evidence="11" type="ORF">OTU49_009706</name>
</gene>
<evidence type="ECO:0000259" key="9">
    <source>
        <dbReference type="PROSITE" id="PS50106"/>
    </source>
</evidence>
<proteinExistence type="predicted"/>
<evidence type="ECO:0000256" key="8">
    <source>
        <dbReference type="ARBA" id="ARBA00023136"/>
    </source>
</evidence>
<keyword evidence="8" id="KW-0472">Membrane</keyword>